<feature type="transmembrane region" description="Helical" evidence="1">
    <location>
        <begin position="87"/>
        <end position="105"/>
    </location>
</feature>
<feature type="transmembrane region" description="Helical" evidence="1">
    <location>
        <begin position="292"/>
        <end position="317"/>
    </location>
</feature>
<feature type="transmembrane region" description="Helical" evidence="1">
    <location>
        <begin position="125"/>
        <end position="151"/>
    </location>
</feature>
<keyword evidence="1" id="KW-0812">Transmembrane</keyword>
<dbReference type="RefSeq" id="WP_261758884.1">
    <property type="nucleotide sequence ID" value="NZ_CP104562.2"/>
</dbReference>
<keyword evidence="4" id="KW-1185">Reference proteome</keyword>
<dbReference type="Pfam" id="PF04235">
    <property type="entry name" value="DUF418"/>
    <property type="match status" value="1"/>
</dbReference>
<feature type="transmembrane region" description="Helical" evidence="1">
    <location>
        <begin position="373"/>
        <end position="396"/>
    </location>
</feature>
<evidence type="ECO:0000259" key="2">
    <source>
        <dbReference type="Pfam" id="PF04235"/>
    </source>
</evidence>
<dbReference type="Proteomes" id="UP001064933">
    <property type="component" value="Chromosome"/>
</dbReference>
<feature type="domain" description="DUF418" evidence="2">
    <location>
        <begin position="279"/>
        <end position="441"/>
    </location>
</feature>
<accession>A0ABY6B0Z0</accession>
<protein>
    <submittedName>
        <fullName evidence="3">DUF418 domain-containing protein</fullName>
    </submittedName>
</protein>
<evidence type="ECO:0000256" key="1">
    <source>
        <dbReference type="SAM" id="Phobius"/>
    </source>
</evidence>
<reference evidence="3" key="1">
    <citation type="submission" date="2022-10" db="EMBL/GenBank/DDBJ databases">
        <title>Characterization and whole genome sequencing of a new Roseateles species, isolated from fresh water.</title>
        <authorList>
            <person name="Guliayeva D.Y."/>
            <person name="Akhremchuk A.E."/>
            <person name="Sikolenko M.A."/>
            <person name="Valentovich L.N."/>
            <person name="Sidarenka A.V."/>
        </authorList>
    </citation>
    <scope>NUCLEOTIDE SEQUENCE</scope>
    <source>
        <strain evidence="3">BIM B-1768</strain>
    </source>
</reference>
<feature type="transmembrane region" description="Helical" evidence="1">
    <location>
        <begin position="163"/>
        <end position="183"/>
    </location>
</feature>
<name>A0ABY6B0Z0_9BURK</name>
<feature type="transmembrane region" description="Helical" evidence="1">
    <location>
        <begin position="402"/>
        <end position="422"/>
    </location>
</feature>
<dbReference type="InterPro" id="IPR052529">
    <property type="entry name" value="Bact_Transport_Assoc"/>
</dbReference>
<evidence type="ECO:0000313" key="3">
    <source>
        <dbReference type="EMBL" id="UXH79064.1"/>
    </source>
</evidence>
<feature type="transmembrane region" description="Helical" evidence="1">
    <location>
        <begin position="329"/>
        <end position="352"/>
    </location>
</feature>
<evidence type="ECO:0000313" key="4">
    <source>
        <dbReference type="Proteomes" id="UP001064933"/>
    </source>
</evidence>
<proteinExistence type="predicted"/>
<gene>
    <name evidence="3" type="ORF">N4261_03770</name>
</gene>
<keyword evidence="1" id="KW-0472">Membrane</keyword>
<keyword evidence="1" id="KW-1133">Transmembrane helix</keyword>
<dbReference type="PANTHER" id="PTHR30590">
    <property type="entry name" value="INNER MEMBRANE PROTEIN"/>
    <property type="match status" value="1"/>
</dbReference>
<dbReference type="InterPro" id="IPR007349">
    <property type="entry name" value="DUF418"/>
</dbReference>
<dbReference type="PANTHER" id="PTHR30590:SF2">
    <property type="entry name" value="INNER MEMBRANE PROTEIN"/>
    <property type="match status" value="1"/>
</dbReference>
<feature type="transmembrane region" description="Helical" evidence="1">
    <location>
        <begin position="256"/>
        <end position="280"/>
    </location>
</feature>
<organism evidence="3 4">
    <name type="scientific">Roseateles amylovorans</name>
    <dbReference type="NCBI Taxonomy" id="2978473"/>
    <lineage>
        <taxon>Bacteria</taxon>
        <taxon>Pseudomonadati</taxon>
        <taxon>Pseudomonadota</taxon>
        <taxon>Betaproteobacteria</taxon>
        <taxon>Burkholderiales</taxon>
        <taxon>Sphaerotilaceae</taxon>
        <taxon>Roseateles</taxon>
    </lineage>
</organism>
<dbReference type="EMBL" id="CP104562">
    <property type="protein sequence ID" value="UXH79064.1"/>
    <property type="molecule type" value="Genomic_DNA"/>
</dbReference>
<sequence>MTPLPMPPSTALAQPTPTNDRLHTIDMLRGFALLGILAANIDTFAGPESFHNIPIGLAQPAFVGWHAPLDLLIFSFKWFFIEGKMRALFAMLFGAGVVLFTQRLAGANRGMEEADAFHRRNMWLIVFGFLHGVLIWSGDILLMYGATALLCLYPLRHLPARRLMVVGLIVWAVGGTWGLSNAFRAGDTLRDGRALHEAVAAKAQGLPLTPAQTSLLAKKDKQDMERQAKATAAVEKVHAEAYLDGFRSRASAFLNFVSWIFTSGWIAEVLGAMLVGMGLYKSGFLSGQWRTRTYAAICMTGYGLAAPVVAFGIWAAHQEGFSAYANMRWLYLPYIGVQILVMFANAAALLLLSRWAPFAPIAARLRDVGRMALTNYILTSLLCKIVFVWSPLALYGRLEYYQYHYVVVSIWLVNLTFSGLWMRHFRFGPLEWIWRSLTYWKRHAIRSRYAAA</sequence>